<sequence>MSKGAAGKYRWRELGVSDQMMKRIDRLTKKHGYEEQRAGVTFRWPDVDKWSGETGGLEAKIALHAALKRSTDRAVITPGIGDMPMFHSREIGQLLFQFNSFGFAAVNKYLRNLGHRAVNGEAVGMAMNVTMALGLGALAFSIKEGIVKGRFQDGTMPDEPATYVYEAIDRSGLMGWMMPYANAGLKLTARPLADMGFPIEAPSRFAAQRWFQPILGPTFGGALGDLEAMTSHLVAGDLEKTWSKGRLFVPYRNVFYLEALMNAGED</sequence>
<evidence type="ECO:0000313" key="1">
    <source>
        <dbReference type="EMBL" id="ANO58272.1"/>
    </source>
</evidence>
<proteinExistence type="predicted"/>
<accession>A0A1B0Z243</accession>
<dbReference type="EMBL" id="KT997804">
    <property type="protein sequence ID" value="ANO58272.1"/>
    <property type="molecule type" value="Genomic_DNA"/>
</dbReference>
<dbReference type="AlphaFoldDB" id="A0A1B0Z243"/>
<organism evidence="1">
    <name type="scientific">uncultured Alphaproteobacteria bacterium</name>
    <dbReference type="NCBI Taxonomy" id="91750"/>
    <lineage>
        <taxon>Bacteria</taxon>
        <taxon>Pseudomonadati</taxon>
        <taxon>Pseudomonadota</taxon>
        <taxon>Alphaproteobacteria</taxon>
        <taxon>environmental samples</taxon>
    </lineage>
</organism>
<protein>
    <submittedName>
        <fullName evidence="1">Uncharacterized protein</fullName>
    </submittedName>
</protein>
<reference evidence="1" key="1">
    <citation type="submission" date="2015-11" db="EMBL/GenBank/DDBJ databases">
        <title>Genomes of Abundant and Widespread Viruses from the Deep Ocean.</title>
        <authorList>
            <person name="Mizuno C.M."/>
            <person name="Ghai R."/>
            <person name="Saghai A."/>
            <person name="Lopez-Garcia P."/>
            <person name="Rodriguez-Valera F."/>
        </authorList>
    </citation>
    <scope>NUCLEOTIDE SEQUENCE</scope>
</reference>
<name>A0A1B0Z243_9PROT</name>